<evidence type="ECO:0008006" key="5">
    <source>
        <dbReference type="Google" id="ProtNLM"/>
    </source>
</evidence>
<dbReference type="Pfam" id="PF10262">
    <property type="entry name" value="Rdx"/>
    <property type="match status" value="1"/>
</dbReference>
<organism evidence="3 4">
    <name type="scientific">Porphyridium purpureum</name>
    <name type="common">Red alga</name>
    <name type="synonym">Porphyridium cruentum</name>
    <dbReference type="NCBI Taxonomy" id="35688"/>
    <lineage>
        <taxon>Eukaryota</taxon>
        <taxon>Rhodophyta</taxon>
        <taxon>Bangiophyceae</taxon>
        <taxon>Porphyridiales</taxon>
        <taxon>Porphyridiaceae</taxon>
        <taxon>Porphyridium</taxon>
    </lineage>
</organism>
<reference evidence="4" key="1">
    <citation type="journal article" date="2019" name="Nat. Commun.">
        <title>Expansion of phycobilisome linker gene families in mesophilic red algae.</title>
        <authorList>
            <person name="Lee J."/>
            <person name="Kim D."/>
            <person name="Bhattacharya D."/>
            <person name="Yoon H.S."/>
        </authorList>
    </citation>
    <scope>NUCLEOTIDE SEQUENCE [LARGE SCALE GENOMIC DNA]</scope>
    <source>
        <strain evidence="4">CCMP 1328</strain>
    </source>
</reference>
<dbReference type="PANTHER" id="PTHR36417">
    <property type="entry name" value="SELENOPROTEIN DOMAIN PROTEIN (AFU_ORTHOLOGUE AFUA_1G05220)"/>
    <property type="match status" value="1"/>
</dbReference>
<keyword evidence="2" id="KW-0732">Signal</keyword>
<feature type="signal peptide" evidence="2">
    <location>
        <begin position="1"/>
        <end position="21"/>
    </location>
</feature>
<dbReference type="Gene3D" id="3.40.30.10">
    <property type="entry name" value="Glutaredoxin"/>
    <property type="match status" value="1"/>
</dbReference>
<dbReference type="InterPro" id="IPR011893">
    <property type="entry name" value="Selenoprotein_Rdx-typ"/>
</dbReference>
<evidence type="ECO:0000256" key="2">
    <source>
        <dbReference type="SAM" id="SignalP"/>
    </source>
</evidence>
<sequence length="175" mass="19245">MHVKSGTAVDMAFVLMGGALGAPGTCARRGHAATTTKNAVGYLRPKRTARPRAACHEIPSAKSRTQSMSMSLEPARYDIIVEYCPGCQWMLRAVYWSGEILQTFQNESGLRQVSVRPSPVSGTFQIRVCDGRAEDEDAEIVWDRKTDAGFPEVKLLKQRIRAIIAPEKLLGHSEA</sequence>
<dbReference type="SUPFAM" id="SSF52833">
    <property type="entry name" value="Thioredoxin-like"/>
    <property type="match status" value="1"/>
</dbReference>
<evidence type="ECO:0000313" key="3">
    <source>
        <dbReference type="EMBL" id="KAA8498893.1"/>
    </source>
</evidence>
<feature type="chain" id="PRO_5023830309" description="Selenoprotein W" evidence="2">
    <location>
        <begin position="22"/>
        <end position="175"/>
    </location>
</feature>
<name>A0A5J4Z7T2_PORPP</name>
<dbReference type="EMBL" id="VRMN01000001">
    <property type="protein sequence ID" value="KAA8498893.1"/>
    <property type="molecule type" value="Genomic_DNA"/>
</dbReference>
<dbReference type="OrthoDB" id="60822at2759"/>
<keyword evidence="1" id="KW-0676">Redox-active center</keyword>
<dbReference type="NCBIfam" id="TIGR02174">
    <property type="entry name" value="CXXU_selWTH"/>
    <property type="match status" value="1"/>
</dbReference>
<evidence type="ECO:0000256" key="1">
    <source>
        <dbReference type="ARBA" id="ARBA00023284"/>
    </source>
</evidence>
<keyword evidence="4" id="KW-1185">Reference proteome</keyword>
<evidence type="ECO:0000313" key="4">
    <source>
        <dbReference type="Proteomes" id="UP000324585"/>
    </source>
</evidence>
<gene>
    <name evidence="3" type="ORF">FVE85_6478</name>
</gene>
<proteinExistence type="predicted"/>
<dbReference type="AlphaFoldDB" id="A0A5J4Z7T2"/>
<dbReference type="Proteomes" id="UP000324585">
    <property type="component" value="Unassembled WGS sequence"/>
</dbReference>
<accession>A0A5J4Z7T2</accession>
<comment type="caution">
    <text evidence="3">The sequence shown here is derived from an EMBL/GenBank/DDBJ whole genome shotgun (WGS) entry which is preliminary data.</text>
</comment>
<protein>
    <recommendedName>
        <fullName evidence="5">Selenoprotein W</fullName>
    </recommendedName>
</protein>
<dbReference type="PANTHER" id="PTHR36417:SF2">
    <property type="entry name" value="SELENOPROTEIN DOMAIN PROTEIN (AFU_ORTHOLOGUE AFUA_1G05220)"/>
    <property type="match status" value="1"/>
</dbReference>
<dbReference type="InterPro" id="IPR036249">
    <property type="entry name" value="Thioredoxin-like_sf"/>
</dbReference>